<evidence type="ECO:0000313" key="2">
    <source>
        <dbReference type="Proteomes" id="UP000050833"/>
    </source>
</evidence>
<reference evidence="1 2" key="1">
    <citation type="submission" date="2015-10" db="EMBL/GenBank/DDBJ databases">
        <title>Butyribacter intestini gen. nov., sp. nov., a butyric acid-producing bacterium of the family Lachnospiraceae isolated from the human faeces.</title>
        <authorList>
            <person name="Zou Y."/>
            <person name="Xue W."/>
            <person name="Luo G."/>
            <person name="Lv M."/>
        </authorList>
    </citation>
    <scope>NUCLEOTIDE SEQUENCE [LARGE SCALE GENOMIC DNA]</scope>
    <source>
        <strain evidence="1 2">TF01-11</strain>
    </source>
</reference>
<sequence length="129" mass="15327">MKENYVYPARMEFVDGNYRVRFIDFPDMTCDEEPTKKEVLESARESLVLKILESLDNGEELPKPTESEEDVIYIHIWLPYYRNISKEVYIKKNVTIPQWLDILAKRKKINYSAALVKGLEHELEKDNEK</sequence>
<dbReference type="Proteomes" id="UP000050833">
    <property type="component" value="Unassembled WGS sequence"/>
</dbReference>
<proteinExistence type="predicted"/>
<protein>
    <recommendedName>
        <fullName evidence="3">HicB-like antitoxin of toxin-antitoxin system domain-containing protein</fullName>
    </recommendedName>
</protein>
<dbReference type="Gene3D" id="3.30.160.250">
    <property type="match status" value="1"/>
</dbReference>
<organism evidence="1 2">
    <name type="scientific">Butyribacter intestini</name>
    <dbReference type="NCBI Taxonomy" id="1703332"/>
    <lineage>
        <taxon>Bacteria</taxon>
        <taxon>Bacillati</taxon>
        <taxon>Bacillota</taxon>
        <taxon>Clostridia</taxon>
        <taxon>Lachnospirales</taxon>
        <taxon>Lachnospiraceae</taxon>
        <taxon>Butyribacter</taxon>
    </lineage>
</organism>
<dbReference type="AlphaFoldDB" id="A0AAW3JNE2"/>
<gene>
    <name evidence="1" type="ORF">APZ18_15420</name>
</gene>
<evidence type="ECO:0008006" key="3">
    <source>
        <dbReference type="Google" id="ProtNLM"/>
    </source>
</evidence>
<comment type="caution">
    <text evidence="1">The sequence shown here is derived from an EMBL/GenBank/DDBJ whole genome shotgun (WGS) entry which is preliminary data.</text>
</comment>
<dbReference type="RefSeq" id="WP_055946791.1">
    <property type="nucleotide sequence ID" value="NZ_JAQDCV010000015.1"/>
</dbReference>
<name>A0AAW3JNE2_9FIRM</name>
<accession>A0AAW3JNE2</accession>
<dbReference type="SUPFAM" id="SSF143100">
    <property type="entry name" value="TTHA1013/TTHA0281-like"/>
    <property type="match status" value="1"/>
</dbReference>
<evidence type="ECO:0000313" key="1">
    <source>
        <dbReference type="EMBL" id="KQC83991.1"/>
    </source>
</evidence>
<keyword evidence="2" id="KW-1185">Reference proteome</keyword>
<dbReference type="EMBL" id="LLKB01000009">
    <property type="protein sequence ID" value="KQC83991.1"/>
    <property type="molecule type" value="Genomic_DNA"/>
</dbReference>
<dbReference type="InterPro" id="IPR035069">
    <property type="entry name" value="TTHA1013/TTHA0281-like"/>
</dbReference>